<dbReference type="GO" id="GO:0003855">
    <property type="term" value="F:3-dehydroquinate dehydratase activity"/>
    <property type="evidence" value="ECO:0007669"/>
    <property type="project" value="InterPro"/>
</dbReference>
<dbReference type="Pfam" id="PF08501">
    <property type="entry name" value="Shikimate_dh_N"/>
    <property type="match status" value="1"/>
</dbReference>
<dbReference type="InterPro" id="IPR006151">
    <property type="entry name" value="Shikm_DH/Glu-tRNA_Rdtase"/>
</dbReference>
<dbReference type="Gene3D" id="3.20.20.70">
    <property type="entry name" value="Aldolase class I"/>
    <property type="match status" value="1"/>
</dbReference>
<dbReference type="Gene3D" id="3.20.20.150">
    <property type="entry name" value="Divalent-metal-dependent TIM barrel enzymes"/>
    <property type="match status" value="1"/>
</dbReference>
<dbReference type="PANTHER" id="PTHR12110">
    <property type="entry name" value="HYDROXYPYRUVATE ISOMERASE"/>
    <property type="match status" value="1"/>
</dbReference>
<dbReference type="InterPro" id="IPR001381">
    <property type="entry name" value="DHquinase_I"/>
</dbReference>
<dbReference type="InterPro" id="IPR046346">
    <property type="entry name" value="Aminoacid_DH-like_N_sf"/>
</dbReference>
<dbReference type="CDD" id="cd00502">
    <property type="entry name" value="DHQase_I"/>
    <property type="match status" value="1"/>
</dbReference>
<name>A0A0D2Y3U1_FUSOF</name>
<feature type="domain" description="Shikimate dehydrogenase substrate binding N-terminal" evidence="6">
    <location>
        <begin position="537"/>
        <end position="617"/>
    </location>
</feature>
<protein>
    <submittedName>
        <fullName evidence="7">Uncharacterized protein</fullName>
    </submittedName>
</protein>
<gene>
    <name evidence="7" type="primary">28952377</name>
</gene>
<dbReference type="SUPFAM" id="SSF51735">
    <property type="entry name" value="NAD(P)-binding Rossmann-fold domains"/>
    <property type="match status" value="1"/>
</dbReference>
<dbReference type="PRINTS" id="PR01100">
    <property type="entry name" value="SHIKIMTKNASE"/>
</dbReference>
<dbReference type="InterPro" id="IPR036291">
    <property type="entry name" value="NAD(P)-bd_dom_sf"/>
</dbReference>
<feature type="region of interest" description="Disordered" evidence="3">
    <location>
        <begin position="33"/>
        <end position="74"/>
    </location>
</feature>
<dbReference type="Pfam" id="PF01202">
    <property type="entry name" value="SKI"/>
    <property type="match status" value="1"/>
</dbReference>
<feature type="compositionally biased region" description="Low complexity" evidence="3">
    <location>
        <begin position="56"/>
        <end position="67"/>
    </location>
</feature>
<dbReference type="Gene3D" id="3.40.50.10860">
    <property type="entry name" value="Leucine Dehydrogenase, chain A, domain 1"/>
    <property type="match status" value="1"/>
</dbReference>
<dbReference type="Pfam" id="PF01487">
    <property type="entry name" value="DHquinase_I"/>
    <property type="match status" value="1"/>
</dbReference>
<reference evidence="8" key="1">
    <citation type="journal article" date="2012" name="Mol. Plant Microbe Interact.">
        <title>A highly conserved effector in Fusarium oxysporum is required for full virulence on Arabidopsis.</title>
        <authorList>
            <person name="Thatcher L.F."/>
            <person name="Gardiner D.M."/>
            <person name="Kazan K."/>
            <person name="Manners J."/>
        </authorList>
    </citation>
    <scope>NUCLEOTIDE SEQUENCE [LARGE SCALE GENOMIC DNA]</scope>
    <source>
        <strain evidence="8">Fo5176</strain>
    </source>
</reference>
<dbReference type="EnsemblFungi" id="FOXG_10943T0">
    <property type="protein sequence ID" value="FOXG_10943P0"/>
    <property type="gene ID" value="FOXG_10943"/>
</dbReference>
<dbReference type="Pfam" id="PF01488">
    <property type="entry name" value="Shikimate_DH"/>
    <property type="match status" value="1"/>
</dbReference>
<dbReference type="SUPFAM" id="SSF51569">
    <property type="entry name" value="Aldolase"/>
    <property type="match status" value="1"/>
</dbReference>
<feature type="domain" description="Xylose isomerase-like TIM barrel" evidence="4">
    <location>
        <begin position="814"/>
        <end position="1105"/>
    </location>
</feature>
<feature type="domain" description="Quinate/shikimate 5-dehydrogenase/glutamyl-tRNA reductase" evidence="5">
    <location>
        <begin position="669"/>
        <end position="714"/>
    </location>
</feature>
<evidence type="ECO:0000259" key="5">
    <source>
        <dbReference type="Pfam" id="PF01488"/>
    </source>
</evidence>
<dbReference type="InterPro" id="IPR031322">
    <property type="entry name" value="Shikimate/glucono_kinase"/>
</dbReference>
<evidence type="ECO:0000259" key="4">
    <source>
        <dbReference type="Pfam" id="PF01261"/>
    </source>
</evidence>
<dbReference type="VEuPathDB" id="FungiDB:FOXG_10943"/>
<organism evidence="7 8">
    <name type="scientific">Fusarium oxysporum (strain Fo5176)</name>
    <name type="common">Fusarium vascular wilt</name>
    <dbReference type="NCBI Taxonomy" id="660025"/>
    <lineage>
        <taxon>Eukaryota</taxon>
        <taxon>Fungi</taxon>
        <taxon>Dikarya</taxon>
        <taxon>Ascomycota</taxon>
        <taxon>Pezizomycotina</taxon>
        <taxon>Sordariomycetes</taxon>
        <taxon>Hypocreomycetidae</taxon>
        <taxon>Hypocreales</taxon>
        <taxon>Nectriaceae</taxon>
        <taxon>Fusarium</taxon>
        <taxon>Fusarium oxysporum species complex</taxon>
    </lineage>
</organism>
<accession>A0A0D2Y3U1</accession>
<evidence type="ECO:0000256" key="2">
    <source>
        <dbReference type="ARBA" id="ARBA00009349"/>
    </source>
</evidence>
<evidence type="ECO:0000313" key="7">
    <source>
        <dbReference type="EnsemblFungi" id="FOXG_10943P0"/>
    </source>
</evidence>
<feature type="region of interest" description="Disordered" evidence="3">
    <location>
        <begin position="713"/>
        <end position="732"/>
    </location>
</feature>
<proteinExistence type="inferred from homology"/>
<dbReference type="AlphaFoldDB" id="A0A0D2Y3U1"/>
<dbReference type="InterPro" id="IPR027417">
    <property type="entry name" value="P-loop_NTPase"/>
</dbReference>
<dbReference type="InterPro" id="IPR013022">
    <property type="entry name" value="Xyl_isomerase-like_TIM-brl"/>
</dbReference>
<evidence type="ECO:0000256" key="1">
    <source>
        <dbReference type="ARBA" id="ARBA00006477"/>
    </source>
</evidence>
<sequence length="1130" mass="126489">MPLLDPFLIHSHVSTGLIGSIDSRMQRTIVSPSKSQAETMAASTATTPLGPSRISTPTTPFTRTCTPENSQTRNNYSSSASIALIGMRGSGMSTLAVMASSALGFRILDADQYFYKATGLSRAAYKATNGISQYRQEELRLMRSMLFDNPTSAVIVCGPGVVEGTGKEWLAEYAKDHLIIYVLRDAEEIQRHLRVFDVETIRDLTRRAAPAYRKLSSFEFYNISDMSLYKLDTATSRSDISPRALALKKVEEDFLQLIYSITRRDDCYSKYKAKNSLSSIPLETRKFTYTLSLPLATLSTLITEFRELDTEADALELTIPASSLGNEVGFKDTAVDRISRQFFVVRRNIRLPILYHIDIYGNERKISEDEYFELLHHGLRLAPEYLYVDLKCDTAKIQNLIASKGQTKIIAHYVVSDPAEDGWNLPKQWAMIERAQGLGCDIIRICQEAKSVEDNFAAQHFIHRVKSSPDHTIPLIAYNTGRLGRMSCYLNPILSPVTHPLVRRLAPNCPSNALLTVQEAQKAVFSSFLLDGQYFGIYGNCTSKSLSPAMHNAAFKLLGMPHRYNIFLHESMDQLFELIKDNTFGGASITAPFKTAIIPRLDFLSEEAKAIGAVNTLLCLKEPTMDSLLDRNTAGPTVALFGENTDWIGIHTCVQRNLSPINAVRRRTTGLIIGAGGMARAAAYALIRLGVKTILIHNRTRSRAEELIKQFDRQHKNDSGETTANDIEIESGSHDRPSFRIISSRDDAWPEDINLPTIVVSCVATREIDGQCSADTSLPEHWLSSPTGGVAIEPAILSASLGRAWLHEFANKAKQASEHGFQGIEVFYEDLEYEAKRLHSVETPSNDQILDAASHIRELLDGLKLTVIGLQPFLFYEGLKDREQHARLIEKIKLWFKIAKILGTNTIQIPANFLPADQLTGDMDVIVGDLVELADLGIKEDPPIRFAYEALCWSTHVDTWEKSWEVAQKVDRPNFGLCLDTFNIAGRVWGDPASPTGKTPNADQDLKESLQRLVKEVTLDKVFYIQVVDAERMETPLVKGHPFHVDGNPARMNWSRNARAYMYETDRGAYLPVEDIAKVLIHDMGYKGYVSMELFSRTMAEEGEDVPKQHAERGTAAWKKFVERLRLNDI</sequence>
<dbReference type="Gene3D" id="3.40.50.720">
    <property type="entry name" value="NAD(P)-binding Rossmann-like Domain"/>
    <property type="match status" value="1"/>
</dbReference>
<dbReference type="STRING" id="426428.A0A0D2Y3U1"/>
<dbReference type="InterPro" id="IPR050312">
    <property type="entry name" value="IolE/XylAMocC-like"/>
</dbReference>
<comment type="similarity">
    <text evidence="2">In the N-terminal section; belongs to the shikimate kinase family.</text>
</comment>
<dbReference type="SUPFAM" id="SSF53223">
    <property type="entry name" value="Aminoacid dehydrogenase-like, N-terminal domain"/>
    <property type="match status" value="1"/>
</dbReference>
<dbReference type="GO" id="GO:0004764">
    <property type="term" value="F:shikimate 3-dehydrogenase (NADP+) activity"/>
    <property type="evidence" value="ECO:0007669"/>
    <property type="project" value="InterPro"/>
</dbReference>
<evidence type="ECO:0000256" key="3">
    <source>
        <dbReference type="SAM" id="MobiDB-lite"/>
    </source>
</evidence>
<dbReference type="Proteomes" id="UP000002489">
    <property type="component" value="Unassembled WGS sequence"/>
</dbReference>
<dbReference type="InterPro" id="IPR036237">
    <property type="entry name" value="Xyl_isomerase-like_sf"/>
</dbReference>
<dbReference type="InterPro" id="IPR013785">
    <property type="entry name" value="Aldolase_TIM"/>
</dbReference>
<dbReference type="SUPFAM" id="SSF51658">
    <property type="entry name" value="Xylose isomerase-like"/>
    <property type="match status" value="1"/>
</dbReference>
<evidence type="ECO:0000313" key="8">
    <source>
        <dbReference type="Proteomes" id="UP000002489"/>
    </source>
</evidence>
<feature type="compositionally biased region" description="Polar residues" evidence="3">
    <location>
        <begin position="33"/>
        <end position="55"/>
    </location>
</feature>
<evidence type="ECO:0000259" key="6">
    <source>
        <dbReference type="Pfam" id="PF08501"/>
    </source>
</evidence>
<reference evidence="7" key="2">
    <citation type="submission" date="2025-08" db="UniProtKB">
        <authorList>
            <consortium name="EnsemblFungi"/>
        </authorList>
    </citation>
    <scope>IDENTIFICATION</scope>
    <source>
        <strain evidence="7">4287 / CBS 123668 / FGSC 9935 / NRRL 34936</strain>
    </source>
</reference>
<dbReference type="Gene3D" id="3.40.50.300">
    <property type="entry name" value="P-loop containing nucleotide triphosphate hydrolases"/>
    <property type="match status" value="1"/>
</dbReference>
<dbReference type="SUPFAM" id="SSF52540">
    <property type="entry name" value="P-loop containing nucleoside triphosphate hydrolases"/>
    <property type="match status" value="1"/>
</dbReference>
<comment type="similarity">
    <text evidence="1">In the 2nd section; belongs to the type-I 3-dehydroquinase family.</text>
</comment>
<dbReference type="Pfam" id="PF01261">
    <property type="entry name" value="AP_endonuc_2"/>
    <property type="match status" value="1"/>
</dbReference>
<dbReference type="InterPro" id="IPR013708">
    <property type="entry name" value="Shikimate_DH-bd_N"/>
</dbReference>
<dbReference type="PANTHER" id="PTHR12110:SF57">
    <property type="entry name" value="DIOXYGENASE, PUTATIVE-RELATED"/>
    <property type="match status" value="1"/>
</dbReference>